<evidence type="ECO:0000313" key="8">
    <source>
        <dbReference type="Proteomes" id="UP000053748"/>
    </source>
</evidence>
<dbReference type="Pfam" id="PF24996">
    <property type="entry name" value="NANM"/>
    <property type="match status" value="1"/>
</dbReference>
<accession>A0A2J9VJR2</accession>
<keyword evidence="2" id="KW-0732">Signal</keyword>
<keyword evidence="6" id="KW-0119">Carbohydrate metabolism</keyword>
<keyword evidence="4" id="KW-0574">Periplasm</keyword>
<dbReference type="OrthoDB" id="5857700at2"/>
<dbReference type="NCBIfam" id="TIGR03547">
    <property type="entry name" value="muta_rot_YjhT"/>
    <property type="match status" value="1"/>
</dbReference>
<dbReference type="Proteomes" id="UP000053748">
    <property type="component" value="Unassembled WGS sequence"/>
</dbReference>
<sequence length="359" mass="39294">MTLNISTLPELPMGVKHGIGGRIGQKLYAGLGSAGNSFYVLDLTQQHLGWQNVADFPGIARNDAAYTVCGDRLYVFSGAGVEKGNNHPTVLMDGYVFDSKTNCWAQLKSHPPVGFLGASCCSVTSGSLVFFGGYRKETFDNFLRELSNVDSQSEPLKAQQLLTQFMNQQVDDYGWSQQIWGFSPTDERWFVMGENPFKPNCGAGIIHRDSVITLIEGEIKPGLRSLETKSYQLQGNTIVQSGLCSAIVDVNSQHEGLAGHYIAEIKNSIYAIGGAYFIGSQGNFKAGKLYSHHGLQKHYSNDIWSFDGSVWQHQGKFDFGIAYGIAASDHQSIYLVGGENAQGDAVKECFKLSFSEEHA</sequence>
<dbReference type="STRING" id="674.VM_15740"/>
<dbReference type="EMBL" id="LOSJ02000001">
    <property type="protein sequence ID" value="PNM64009.1"/>
    <property type="molecule type" value="Genomic_DNA"/>
</dbReference>
<dbReference type="InterPro" id="IPR019936">
    <property type="entry name" value="NanM_proteobact"/>
</dbReference>
<dbReference type="SUPFAM" id="SSF117281">
    <property type="entry name" value="Kelch motif"/>
    <property type="match status" value="2"/>
</dbReference>
<dbReference type="GO" id="GO:0016853">
    <property type="term" value="F:isomerase activity"/>
    <property type="evidence" value="ECO:0007669"/>
    <property type="project" value="UniProtKB-KW"/>
</dbReference>
<evidence type="ECO:0000256" key="3">
    <source>
        <dbReference type="ARBA" id="ARBA00022737"/>
    </source>
</evidence>
<evidence type="ECO:0000256" key="4">
    <source>
        <dbReference type="ARBA" id="ARBA00022764"/>
    </source>
</evidence>
<name>A0A2J9VJR2_VIBMI</name>
<evidence type="ECO:0000256" key="6">
    <source>
        <dbReference type="ARBA" id="ARBA00023277"/>
    </source>
</evidence>
<dbReference type="PANTHER" id="PTHR46093:SF18">
    <property type="entry name" value="FIBRONECTIN TYPE-III DOMAIN-CONTAINING PROTEIN"/>
    <property type="match status" value="1"/>
</dbReference>
<evidence type="ECO:0000256" key="5">
    <source>
        <dbReference type="ARBA" id="ARBA00023235"/>
    </source>
</evidence>
<keyword evidence="1" id="KW-0880">Kelch repeat</keyword>
<dbReference type="InterPro" id="IPR015915">
    <property type="entry name" value="Kelch-typ_b-propeller"/>
</dbReference>
<evidence type="ECO:0000313" key="7">
    <source>
        <dbReference type="EMBL" id="PNM64009.1"/>
    </source>
</evidence>
<dbReference type="PANTHER" id="PTHR46093">
    <property type="entry name" value="ACYL-COA-BINDING DOMAIN-CONTAINING PROTEIN 5"/>
    <property type="match status" value="1"/>
</dbReference>
<dbReference type="InterPro" id="IPR056734">
    <property type="entry name" value="NANM"/>
</dbReference>
<protein>
    <submittedName>
        <fullName evidence="7">N-acetylneuraminic acid mutarotase</fullName>
    </submittedName>
</protein>
<keyword evidence="3" id="KW-0677">Repeat</keyword>
<gene>
    <name evidence="7" type="ORF">AL544_003550</name>
</gene>
<keyword evidence="8" id="KW-1185">Reference proteome</keyword>
<dbReference type="RefSeq" id="WP_000174232.1">
    <property type="nucleotide sequence ID" value="NZ_CAWMSS010000002.1"/>
</dbReference>
<dbReference type="Gene3D" id="2.120.10.80">
    <property type="entry name" value="Kelch-type beta propeller"/>
    <property type="match status" value="2"/>
</dbReference>
<evidence type="ECO:0000256" key="2">
    <source>
        <dbReference type="ARBA" id="ARBA00022729"/>
    </source>
</evidence>
<organism evidence="7 8">
    <name type="scientific">Vibrio mimicus</name>
    <dbReference type="NCBI Taxonomy" id="674"/>
    <lineage>
        <taxon>Bacteria</taxon>
        <taxon>Pseudomonadati</taxon>
        <taxon>Pseudomonadota</taxon>
        <taxon>Gammaproteobacteria</taxon>
        <taxon>Vibrionales</taxon>
        <taxon>Vibrionaceae</taxon>
        <taxon>Vibrio</taxon>
    </lineage>
</organism>
<keyword evidence="5" id="KW-0413">Isomerase</keyword>
<comment type="caution">
    <text evidence="7">The sequence shown here is derived from an EMBL/GenBank/DDBJ whole genome shotgun (WGS) entry which is preliminary data.</text>
</comment>
<dbReference type="AlphaFoldDB" id="A0A2J9VJR2"/>
<reference evidence="7" key="1">
    <citation type="submission" date="2017-12" db="EMBL/GenBank/DDBJ databases">
        <title>FDA dAtabase for Regulatory Grade micrObial Sequences (FDA-ARGOS): Supporting development and validation of Infectious Disease Dx tests.</title>
        <authorList>
            <person name="Hoffmann M."/>
            <person name="Allard M."/>
            <person name="Evans P."/>
            <person name="Brown E."/>
            <person name="Tallon L.J."/>
            <person name="Sadzewicz L."/>
            <person name="Sengamalay N."/>
            <person name="Ott S."/>
            <person name="Godinez A."/>
            <person name="Nagaraj S."/>
            <person name="Vavikolanu K."/>
            <person name="Aluvathingal J."/>
            <person name="Nadendla S."/>
            <person name="Hobson J."/>
            <person name="Sichtig H."/>
        </authorList>
    </citation>
    <scope>NUCLEOTIDE SEQUENCE [LARGE SCALE GENOMIC DNA]</scope>
    <source>
        <strain evidence="7">FDAARGOS_113</strain>
    </source>
</reference>
<evidence type="ECO:0000256" key="1">
    <source>
        <dbReference type="ARBA" id="ARBA00022441"/>
    </source>
</evidence>
<proteinExistence type="predicted"/>